<dbReference type="PANTHER" id="PTHR42905">
    <property type="entry name" value="PHOSPHOENOLPYRUVATE CARBOXYLASE"/>
    <property type="match status" value="1"/>
</dbReference>
<evidence type="ECO:0000313" key="2">
    <source>
        <dbReference type="EMBL" id="KAJ3477827.1"/>
    </source>
</evidence>
<dbReference type="GO" id="GO:0003824">
    <property type="term" value="F:catalytic activity"/>
    <property type="evidence" value="ECO:0007669"/>
    <property type="project" value="InterPro"/>
</dbReference>
<evidence type="ECO:0000256" key="1">
    <source>
        <dbReference type="SAM" id="MobiDB-lite"/>
    </source>
</evidence>
<proteinExistence type="predicted"/>
<reference evidence="2" key="1">
    <citation type="submission" date="2022-07" db="EMBL/GenBank/DDBJ databases">
        <title>Genome Sequence of Physisporinus lineatus.</title>
        <authorList>
            <person name="Buettner E."/>
        </authorList>
    </citation>
    <scope>NUCLEOTIDE SEQUENCE</scope>
    <source>
        <strain evidence="2">VT162</strain>
    </source>
</reference>
<organism evidence="2 3">
    <name type="scientific">Meripilus lineatus</name>
    <dbReference type="NCBI Taxonomy" id="2056292"/>
    <lineage>
        <taxon>Eukaryota</taxon>
        <taxon>Fungi</taxon>
        <taxon>Dikarya</taxon>
        <taxon>Basidiomycota</taxon>
        <taxon>Agaricomycotina</taxon>
        <taxon>Agaricomycetes</taxon>
        <taxon>Polyporales</taxon>
        <taxon>Meripilaceae</taxon>
        <taxon>Meripilus</taxon>
    </lineage>
</organism>
<feature type="region of interest" description="Disordered" evidence="1">
    <location>
        <begin position="1"/>
        <end position="41"/>
    </location>
</feature>
<evidence type="ECO:0000313" key="3">
    <source>
        <dbReference type="Proteomes" id="UP001212997"/>
    </source>
</evidence>
<keyword evidence="3" id="KW-1185">Reference proteome</keyword>
<dbReference type="AlphaFoldDB" id="A0AAD5YC78"/>
<feature type="compositionally biased region" description="Low complexity" evidence="1">
    <location>
        <begin position="9"/>
        <end position="26"/>
    </location>
</feature>
<sequence>MPGLDYFRTEPVVEPAAEPATPTEPELASPITPDSVDSPLKPDVYYNPRLDPKNYLEGPLSHNPATRLRQMLARPGIVVAPGICDGISARCALEAGFDCLYQSGAATTASRLGMPDLAIATMNDFVQSAQMVCSLDPTTPVIADADTGQVYFLLNSACFTA</sequence>
<dbReference type="PANTHER" id="PTHR42905:SF2">
    <property type="entry name" value="PHOSPHOENOLPYRUVATE CARBOXYLASE FAMILY PROTEIN"/>
    <property type="match status" value="1"/>
</dbReference>
<dbReference type="EMBL" id="JANAWD010000561">
    <property type="protein sequence ID" value="KAJ3477827.1"/>
    <property type="molecule type" value="Genomic_DNA"/>
</dbReference>
<dbReference type="Pfam" id="PF13714">
    <property type="entry name" value="PEP_mutase"/>
    <property type="match status" value="1"/>
</dbReference>
<accession>A0AAD5YC78</accession>
<gene>
    <name evidence="2" type="ORF">NLI96_g10196</name>
</gene>
<dbReference type="SUPFAM" id="SSF51621">
    <property type="entry name" value="Phosphoenolpyruvate/pyruvate domain"/>
    <property type="match status" value="1"/>
</dbReference>
<dbReference type="InterPro" id="IPR015813">
    <property type="entry name" value="Pyrv/PenolPyrv_kinase-like_dom"/>
</dbReference>
<name>A0AAD5YC78_9APHY</name>
<dbReference type="Proteomes" id="UP001212997">
    <property type="component" value="Unassembled WGS sequence"/>
</dbReference>
<protein>
    <submittedName>
        <fullName evidence="2">Uncharacterized protein</fullName>
    </submittedName>
</protein>
<comment type="caution">
    <text evidence="2">The sequence shown here is derived from an EMBL/GenBank/DDBJ whole genome shotgun (WGS) entry which is preliminary data.</text>
</comment>
<dbReference type="InterPro" id="IPR040442">
    <property type="entry name" value="Pyrv_kinase-like_dom_sf"/>
</dbReference>
<dbReference type="Gene3D" id="3.20.20.60">
    <property type="entry name" value="Phosphoenolpyruvate-binding domains"/>
    <property type="match status" value="1"/>
</dbReference>